<dbReference type="Pfam" id="PF07980">
    <property type="entry name" value="SusD_RagB"/>
    <property type="match status" value="1"/>
</dbReference>
<dbReference type="OrthoDB" id="5694214at2"/>
<comment type="subcellular location">
    <subcellularLocation>
        <location evidence="1">Cell outer membrane</location>
    </subcellularLocation>
</comment>
<dbReference type="GO" id="GO:0009279">
    <property type="term" value="C:cell outer membrane"/>
    <property type="evidence" value="ECO:0007669"/>
    <property type="project" value="UniProtKB-SubCell"/>
</dbReference>
<dbReference type="RefSeq" id="WP_008505805.1">
    <property type="nucleotide sequence ID" value="NZ_CM001403.1"/>
</dbReference>
<evidence type="ECO:0000256" key="4">
    <source>
        <dbReference type="ARBA" id="ARBA00023136"/>
    </source>
</evidence>
<dbReference type="Proteomes" id="UP000002774">
    <property type="component" value="Chromosome"/>
</dbReference>
<dbReference type="Pfam" id="PF14322">
    <property type="entry name" value="SusD-like_3"/>
    <property type="match status" value="1"/>
</dbReference>
<evidence type="ECO:0000256" key="2">
    <source>
        <dbReference type="ARBA" id="ARBA00006275"/>
    </source>
</evidence>
<evidence type="ECO:0000259" key="6">
    <source>
        <dbReference type="Pfam" id="PF07980"/>
    </source>
</evidence>
<dbReference type="InterPro" id="IPR012944">
    <property type="entry name" value="SusD_RagB_dom"/>
</dbReference>
<accession>H1Y8J9</accession>
<keyword evidence="5" id="KW-0998">Cell outer membrane</keyword>
<keyword evidence="3" id="KW-0732">Signal</keyword>
<evidence type="ECO:0000256" key="1">
    <source>
        <dbReference type="ARBA" id="ARBA00004442"/>
    </source>
</evidence>
<protein>
    <submittedName>
        <fullName evidence="8">RagB/SusD domain-containing protein</fullName>
    </submittedName>
</protein>
<dbReference type="InterPro" id="IPR033985">
    <property type="entry name" value="SusD-like_N"/>
</dbReference>
<evidence type="ECO:0000256" key="3">
    <source>
        <dbReference type="ARBA" id="ARBA00022729"/>
    </source>
</evidence>
<dbReference type="EMBL" id="CM001403">
    <property type="protein sequence ID" value="EHQ25917.1"/>
    <property type="molecule type" value="Genomic_DNA"/>
</dbReference>
<evidence type="ECO:0000313" key="9">
    <source>
        <dbReference type="Proteomes" id="UP000002774"/>
    </source>
</evidence>
<sequence>MKKYLIIILAVGATIIGATSCKKNFLAEVPYSSYAPVTLADSLGFEAALVGLYNQHSTWLTYSSNQGYHCLFQVGTDVANSTANQQGIEVPYYNYATLTSADAGSQYTWSKYYTLINNANNIIDQVEGPNVKGVTVGKKRIDAEARFFRAFAYDFLATLYGSVPLVTHALTAPKTDYVRAPLTDVNAQIVTDLTFALTYLPDVGAVGAKVNPTTGLPASRANKWMAYQLLAQVYLRSGQYALAETTAQAIINSSKFSLVSSRFGSYTSVGGDYYSDIFKYGNQRRSQGNPEVIWTLEQENPSTLAGGNTDNAQQRRIWGAAYYNIAGMSLADSLGGRGVARMRISNWVIYGLYGANDIRNSQYNLKRRYYYNNPASTYASIYGKQVPYAGADTLFKICPSIMKWGQFDPNDTFGYAMIKDFILMRLGETYLLLAEAQLQQGKTAAAAATINVLHTRAGAAQVSASQMTLDYILDERARELIGEENRRMTLARTGTLVTRALRLNANDAQHPITGLTSINMLLPIPLNDIQLNKDAVLTQNPGY</sequence>
<feature type="domain" description="RagB/SusD" evidence="6">
    <location>
        <begin position="415"/>
        <end position="543"/>
    </location>
</feature>
<dbReference type="Gene3D" id="1.25.40.390">
    <property type="match status" value="1"/>
</dbReference>
<gene>
    <name evidence="8" type="ORF">Mucpa_1763</name>
</gene>
<keyword evidence="9" id="KW-1185">Reference proteome</keyword>
<dbReference type="InterPro" id="IPR011990">
    <property type="entry name" value="TPR-like_helical_dom_sf"/>
</dbReference>
<comment type="similarity">
    <text evidence="2">Belongs to the SusD family.</text>
</comment>
<dbReference type="AlphaFoldDB" id="H1Y8J9"/>
<evidence type="ECO:0000256" key="5">
    <source>
        <dbReference type="ARBA" id="ARBA00023237"/>
    </source>
</evidence>
<dbReference type="PROSITE" id="PS51257">
    <property type="entry name" value="PROKAR_LIPOPROTEIN"/>
    <property type="match status" value="1"/>
</dbReference>
<dbReference type="SUPFAM" id="SSF48452">
    <property type="entry name" value="TPR-like"/>
    <property type="match status" value="1"/>
</dbReference>
<dbReference type="HOGENOM" id="CLU_015553_1_4_10"/>
<evidence type="ECO:0000259" key="7">
    <source>
        <dbReference type="Pfam" id="PF14322"/>
    </source>
</evidence>
<proteinExistence type="inferred from homology"/>
<reference evidence="8" key="1">
    <citation type="submission" date="2011-09" db="EMBL/GenBank/DDBJ databases">
        <title>The permanent draft genome of Mucilaginibacter paludis DSM 18603.</title>
        <authorList>
            <consortium name="US DOE Joint Genome Institute (JGI-PGF)"/>
            <person name="Lucas S."/>
            <person name="Han J."/>
            <person name="Lapidus A."/>
            <person name="Bruce D."/>
            <person name="Goodwin L."/>
            <person name="Pitluck S."/>
            <person name="Peters L."/>
            <person name="Kyrpides N."/>
            <person name="Mavromatis K."/>
            <person name="Ivanova N."/>
            <person name="Mikhailova N."/>
            <person name="Held B."/>
            <person name="Detter J.C."/>
            <person name="Tapia R."/>
            <person name="Han C."/>
            <person name="Land M."/>
            <person name="Hauser L."/>
            <person name="Markowitz V."/>
            <person name="Cheng J.-F."/>
            <person name="Hugenholtz P."/>
            <person name="Woyke T."/>
            <person name="Wu D."/>
            <person name="Tindall B."/>
            <person name="Brambilla E."/>
            <person name="Klenk H.-P."/>
            <person name="Eisen J.A."/>
        </authorList>
    </citation>
    <scope>NUCLEOTIDE SEQUENCE [LARGE SCALE GENOMIC DNA]</scope>
    <source>
        <strain evidence="8">DSM 18603</strain>
    </source>
</reference>
<dbReference type="eggNOG" id="COG3637">
    <property type="taxonomic scope" value="Bacteria"/>
</dbReference>
<name>H1Y8J9_9SPHI</name>
<dbReference type="STRING" id="714943.Mucpa_1763"/>
<keyword evidence="4" id="KW-0472">Membrane</keyword>
<evidence type="ECO:0000313" key="8">
    <source>
        <dbReference type="EMBL" id="EHQ25917.1"/>
    </source>
</evidence>
<organism evidence="8 9">
    <name type="scientific">Mucilaginibacter paludis DSM 18603</name>
    <dbReference type="NCBI Taxonomy" id="714943"/>
    <lineage>
        <taxon>Bacteria</taxon>
        <taxon>Pseudomonadati</taxon>
        <taxon>Bacteroidota</taxon>
        <taxon>Sphingobacteriia</taxon>
        <taxon>Sphingobacteriales</taxon>
        <taxon>Sphingobacteriaceae</taxon>
        <taxon>Mucilaginibacter</taxon>
    </lineage>
</organism>
<feature type="domain" description="SusD-like N-terminal" evidence="7">
    <location>
        <begin position="57"/>
        <end position="235"/>
    </location>
</feature>